<comment type="caution">
    <text evidence="1">The sequence shown here is derived from an EMBL/GenBank/DDBJ whole genome shotgun (WGS) entry which is preliminary data.</text>
</comment>
<organism evidence="1 2">
    <name type="scientific">Hymenobacter glaciei</name>
    <dbReference type="NCBI Taxonomy" id="877209"/>
    <lineage>
        <taxon>Bacteria</taxon>
        <taxon>Pseudomonadati</taxon>
        <taxon>Bacteroidota</taxon>
        <taxon>Cytophagia</taxon>
        <taxon>Cytophagales</taxon>
        <taxon>Hymenobacteraceae</taxon>
        <taxon>Hymenobacter</taxon>
    </lineage>
</organism>
<dbReference type="EMBL" id="BAABDK010000005">
    <property type="protein sequence ID" value="GAA4025571.1"/>
    <property type="molecule type" value="Genomic_DNA"/>
</dbReference>
<dbReference type="PROSITE" id="PS51257">
    <property type="entry name" value="PROKAR_LIPOPROTEIN"/>
    <property type="match status" value="1"/>
</dbReference>
<name>A0ABP7TFF7_9BACT</name>
<sequence length="218" mass="24950">MIKPLLTLFSLALLTGLTSCNSKTKEENFWDWFKTHESSYYSESGNREELFSELGTELHAIDENLTFEFIPVQKNHVKELTISADGIVSSFPAVSALVSKAPSIKNWKFSAFRQRTPGDDIEINYEGLGMKIAYDDIFFRYTKDSAKLGLELNIRDYKDSENFKNATYVLLDGLIGEYDMGTRIGSIDFRKLQESERDKLFKIIELRGVVDSLKNKAR</sequence>
<gene>
    <name evidence="1" type="ORF">GCM10022409_06960</name>
</gene>
<proteinExistence type="predicted"/>
<keyword evidence="2" id="KW-1185">Reference proteome</keyword>
<evidence type="ECO:0000313" key="1">
    <source>
        <dbReference type="EMBL" id="GAA4025571.1"/>
    </source>
</evidence>
<dbReference type="RefSeq" id="WP_345050334.1">
    <property type="nucleotide sequence ID" value="NZ_BAABDK010000005.1"/>
</dbReference>
<reference evidence="2" key="1">
    <citation type="journal article" date="2019" name="Int. J. Syst. Evol. Microbiol.">
        <title>The Global Catalogue of Microorganisms (GCM) 10K type strain sequencing project: providing services to taxonomists for standard genome sequencing and annotation.</title>
        <authorList>
            <consortium name="The Broad Institute Genomics Platform"/>
            <consortium name="The Broad Institute Genome Sequencing Center for Infectious Disease"/>
            <person name="Wu L."/>
            <person name="Ma J."/>
        </authorList>
    </citation>
    <scope>NUCLEOTIDE SEQUENCE [LARGE SCALE GENOMIC DNA]</scope>
    <source>
        <strain evidence="2">JCM 17225</strain>
    </source>
</reference>
<dbReference type="Proteomes" id="UP001501469">
    <property type="component" value="Unassembled WGS sequence"/>
</dbReference>
<protein>
    <recommendedName>
        <fullName evidence="3">Lipoprotein</fullName>
    </recommendedName>
</protein>
<evidence type="ECO:0008006" key="3">
    <source>
        <dbReference type="Google" id="ProtNLM"/>
    </source>
</evidence>
<evidence type="ECO:0000313" key="2">
    <source>
        <dbReference type="Proteomes" id="UP001501469"/>
    </source>
</evidence>
<accession>A0ABP7TFF7</accession>